<comment type="function">
    <text evidence="4">Exhibits S-adenosyl-L-methionine-dependent methyltransferase activity.</text>
</comment>
<sequence>MKNVTGTAFIVAEFRAEENEEAIPLYTDNVVKIWLNEETKKIADQIAQNSPAAKEMVKLRTKYFDDVLSNHILGGCKQVVILGSGLDTRAARINGEKVTYFEIDDRATLQLKEETLKANKVTANVRYIPGDYVKDGLMSLLKQSAFDFALQTYFLWEGNTTLLDKKDVIFVLEQIRDNFHNFRLSFDYMSEKVILRTTGYQDINDYIDKYESMYAPWITGFENIATWADELNLKVIENFSTADLHAQYRPGRSLESNLFKFYFVCTLENAVGCVSPDI</sequence>
<keyword evidence="4" id="KW-0949">S-adenosyl-L-methionine</keyword>
<organism evidence="5 6">
    <name type="scientific">Phormidium nigroviride PCC 7112</name>
    <dbReference type="NCBI Taxonomy" id="179408"/>
    <lineage>
        <taxon>Bacteria</taxon>
        <taxon>Bacillati</taxon>
        <taxon>Cyanobacteriota</taxon>
        <taxon>Cyanophyceae</taxon>
        <taxon>Oscillatoriophycideae</taxon>
        <taxon>Oscillatoriales</taxon>
        <taxon>Oscillatoriaceae</taxon>
        <taxon>Phormidium</taxon>
    </lineage>
</organism>
<dbReference type="STRING" id="179408.Osc7112_4299"/>
<dbReference type="NCBIfam" id="TIGR00027">
    <property type="entry name" value="mthyl_TIGR00027"/>
    <property type="match status" value="1"/>
</dbReference>
<dbReference type="InterPro" id="IPR029063">
    <property type="entry name" value="SAM-dependent_MTases_sf"/>
</dbReference>
<evidence type="ECO:0000256" key="1">
    <source>
        <dbReference type="ARBA" id="ARBA00008138"/>
    </source>
</evidence>
<keyword evidence="2 4" id="KW-0489">Methyltransferase</keyword>
<dbReference type="GO" id="GO:0032259">
    <property type="term" value="P:methylation"/>
    <property type="evidence" value="ECO:0007669"/>
    <property type="project" value="UniProtKB-KW"/>
</dbReference>
<dbReference type="SUPFAM" id="SSF53335">
    <property type="entry name" value="S-adenosyl-L-methionine-dependent methyltransferases"/>
    <property type="match status" value="1"/>
</dbReference>
<gene>
    <name evidence="5" type="ORF">Osc7112_4299</name>
</gene>
<name>K9VL01_9CYAN</name>
<dbReference type="RefSeq" id="WP_015177855.1">
    <property type="nucleotide sequence ID" value="NC_019729.1"/>
</dbReference>
<reference evidence="5 6" key="1">
    <citation type="submission" date="2012-05" db="EMBL/GenBank/DDBJ databases">
        <title>Finished chromosome of genome of Oscillatoria sp. PCC 7112.</title>
        <authorList>
            <consortium name="US DOE Joint Genome Institute"/>
            <person name="Gugger M."/>
            <person name="Coursin T."/>
            <person name="Rippka R."/>
            <person name="Tandeau De Marsac N."/>
            <person name="Huntemann M."/>
            <person name="Wei C.-L."/>
            <person name="Han J."/>
            <person name="Detter J.C."/>
            <person name="Han C."/>
            <person name="Tapia R."/>
            <person name="Davenport K."/>
            <person name="Daligault H."/>
            <person name="Erkkila T."/>
            <person name="Gu W."/>
            <person name="Munk A.C.C."/>
            <person name="Teshima H."/>
            <person name="Xu Y."/>
            <person name="Chain P."/>
            <person name="Chen A."/>
            <person name="Krypides N."/>
            <person name="Mavromatis K."/>
            <person name="Markowitz V."/>
            <person name="Szeto E."/>
            <person name="Ivanova N."/>
            <person name="Mikhailova N."/>
            <person name="Ovchinnikova G."/>
            <person name="Pagani I."/>
            <person name="Pati A."/>
            <person name="Goodwin L."/>
            <person name="Peters L."/>
            <person name="Pitluck S."/>
            <person name="Woyke T."/>
            <person name="Kerfeld C."/>
        </authorList>
    </citation>
    <scope>NUCLEOTIDE SEQUENCE [LARGE SCALE GENOMIC DNA]</scope>
    <source>
        <strain evidence="5 6">PCC 7112</strain>
    </source>
</reference>
<dbReference type="InterPro" id="IPR011610">
    <property type="entry name" value="SAM_mthyl_Trfase_ML2640-like"/>
</dbReference>
<dbReference type="EC" id="2.1.1.-" evidence="4"/>
<dbReference type="Pfam" id="PF04072">
    <property type="entry name" value="LCM"/>
    <property type="match status" value="1"/>
</dbReference>
<dbReference type="EMBL" id="CP003614">
    <property type="protein sequence ID" value="AFZ08611.1"/>
    <property type="molecule type" value="Genomic_DNA"/>
</dbReference>
<dbReference type="eggNOG" id="COG3315">
    <property type="taxonomic scope" value="Bacteria"/>
</dbReference>
<evidence type="ECO:0000256" key="2">
    <source>
        <dbReference type="ARBA" id="ARBA00022603"/>
    </source>
</evidence>
<dbReference type="AlphaFoldDB" id="K9VL01"/>
<dbReference type="Proteomes" id="UP000010478">
    <property type="component" value="Chromosome"/>
</dbReference>
<keyword evidence="6" id="KW-1185">Reference proteome</keyword>
<evidence type="ECO:0000256" key="3">
    <source>
        <dbReference type="ARBA" id="ARBA00022679"/>
    </source>
</evidence>
<dbReference type="PANTHER" id="PTHR43619:SF2">
    <property type="entry name" value="S-ADENOSYL-L-METHIONINE-DEPENDENT METHYLTRANSFERASES SUPERFAMILY PROTEIN"/>
    <property type="match status" value="1"/>
</dbReference>
<proteinExistence type="inferred from homology"/>
<dbReference type="Gene3D" id="3.40.50.150">
    <property type="entry name" value="Vaccinia Virus protein VP39"/>
    <property type="match status" value="1"/>
</dbReference>
<evidence type="ECO:0000256" key="4">
    <source>
        <dbReference type="RuleBase" id="RU362030"/>
    </source>
</evidence>
<keyword evidence="3 5" id="KW-0808">Transferase</keyword>
<dbReference type="KEGG" id="oni:Osc7112_4299"/>
<dbReference type="HOGENOM" id="CLU_993251_0_0_3"/>
<evidence type="ECO:0000313" key="6">
    <source>
        <dbReference type="Proteomes" id="UP000010478"/>
    </source>
</evidence>
<protein>
    <recommendedName>
        <fullName evidence="4">S-adenosyl-L-methionine-dependent methyltransferase</fullName>
        <ecNumber evidence="4">2.1.1.-</ecNumber>
    </recommendedName>
</protein>
<dbReference type="InterPro" id="IPR007213">
    <property type="entry name" value="Ppm1/Ppm2/Tcmp"/>
</dbReference>
<comment type="similarity">
    <text evidence="1 4">Belongs to the UPF0677 family.</text>
</comment>
<accession>K9VL01</accession>
<dbReference type="PANTHER" id="PTHR43619">
    <property type="entry name" value="S-ADENOSYL-L-METHIONINE-DEPENDENT METHYLTRANSFERASE YKTD-RELATED"/>
    <property type="match status" value="1"/>
</dbReference>
<evidence type="ECO:0000313" key="5">
    <source>
        <dbReference type="EMBL" id="AFZ08611.1"/>
    </source>
</evidence>
<dbReference type="GO" id="GO:0008168">
    <property type="term" value="F:methyltransferase activity"/>
    <property type="evidence" value="ECO:0007669"/>
    <property type="project" value="UniProtKB-UniRule"/>
</dbReference>